<sequence>MFLDRLRSARPNSAFVVESFDVTALYTNVSNDSAMQAINELLIQHDGAINMYDFSIQQLMTLLKECLNCSIFRWSGRYYAQMRGPVMGQRLAPYTTRWSNKYVRLLDSAVDDTLKGVPELLNLQMVREVLRTNERAGNGTTTGSKPCHCIHV</sequence>
<organism evidence="3">
    <name type="scientific">Angiostrongylus costaricensis</name>
    <name type="common">Nematode worm</name>
    <dbReference type="NCBI Taxonomy" id="334426"/>
    <lineage>
        <taxon>Eukaryota</taxon>
        <taxon>Metazoa</taxon>
        <taxon>Ecdysozoa</taxon>
        <taxon>Nematoda</taxon>
        <taxon>Chromadorea</taxon>
        <taxon>Rhabditida</taxon>
        <taxon>Rhabditina</taxon>
        <taxon>Rhabditomorpha</taxon>
        <taxon>Strongyloidea</taxon>
        <taxon>Metastrongylidae</taxon>
        <taxon>Angiostrongylus</taxon>
    </lineage>
</organism>
<dbReference type="PANTHER" id="PTHR21301">
    <property type="entry name" value="REVERSE TRANSCRIPTASE"/>
    <property type="match status" value="1"/>
</dbReference>
<evidence type="ECO:0000313" key="1">
    <source>
        <dbReference type="EMBL" id="VDM62709.1"/>
    </source>
</evidence>
<reference evidence="3" key="1">
    <citation type="submission" date="2017-02" db="UniProtKB">
        <authorList>
            <consortium name="WormBaseParasite"/>
        </authorList>
    </citation>
    <scope>IDENTIFICATION</scope>
</reference>
<dbReference type="EMBL" id="UYYA01004618">
    <property type="protein sequence ID" value="VDM62709.1"/>
    <property type="molecule type" value="Genomic_DNA"/>
</dbReference>
<evidence type="ECO:0000313" key="3">
    <source>
        <dbReference type="WBParaSite" id="ACOC_0001112301-mRNA-1"/>
    </source>
</evidence>
<dbReference type="AlphaFoldDB" id="A0A0R3PXS1"/>
<evidence type="ECO:0000313" key="2">
    <source>
        <dbReference type="Proteomes" id="UP000267027"/>
    </source>
</evidence>
<protein>
    <submittedName>
        <fullName evidence="3">Reverse transcriptase domain-containing protein</fullName>
    </submittedName>
</protein>
<name>A0A0R3PXS1_ANGCS</name>
<dbReference type="WBParaSite" id="ACOC_0001112301-mRNA-1">
    <property type="protein sequence ID" value="ACOC_0001112301-mRNA-1"/>
    <property type="gene ID" value="ACOC_0001112301"/>
</dbReference>
<keyword evidence="2" id="KW-1185">Reference proteome</keyword>
<gene>
    <name evidence="1" type="ORF">ACOC_LOCUS11124</name>
</gene>
<accession>A0A0R3PXS1</accession>
<dbReference type="OrthoDB" id="5862033at2759"/>
<dbReference type="Proteomes" id="UP000267027">
    <property type="component" value="Unassembled WGS sequence"/>
</dbReference>
<reference evidence="1 2" key="2">
    <citation type="submission" date="2018-11" db="EMBL/GenBank/DDBJ databases">
        <authorList>
            <consortium name="Pathogen Informatics"/>
        </authorList>
    </citation>
    <scope>NUCLEOTIDE SEQUENCE [LARGE SCALE GENOMIC DNA]</scope>
    <source>
        <strain evidence="1 2">Costa Rica</strain>
    </source>
</reference>
<dbReference type="PANTHER" id="PTHR21301:SF10">
    <property type="entry name" value="REVERSE TRANSCRIPTASE DOMAIN-CONTAINING PROTEIN"/>
    <property type="match status" value="1"/>
</dbReference>
<proteinExistence type="predicted"/>